<dbReference type="InterPro" id="IPR008266">
    <property type="entry name" value="Tyr_kinase_AS"/>
</dbReference>
<reference evidence="4" key="1">
    <citation type="submission" date="2020-07" db="EMBL/GenBank/DDBJ databases">
        <title>Clinical and genomic characterization of carbapenemase-producing Enterobacterales causing secondary infections during the COVID-19 crisis at a New York City hospital.</title>
        <authorList>
            <person name="Gomez-Simmonds A."/>
            <person name="Annavajhala M.K."/>
            <person name="Uhlemann A.-C."/>
        </authorList>
    </citation>
    <scope>NUCLEOTIDE SEQUENCE</scope>
    <source>
        <strain evidence="5">KP1828</strain>
        <strain evidence="3">NK1593</strain>
        <strain evidence="4">NK1607</strain>
    </source>
</reference>
<dbReference type="GO" id="GO:0005524">
    <property type="term" value="F:ATP binding"/>
    <property type="evidence" value="ECO:0007669"/>
    <property type="project" value="InterPro"/>
</dbReference>
<feature type="domain" description="Protein kinase" evidence="2">
    <location>
        <begin position="1"/>
        <end position="208"/>
    </location>
</feature>
<dbReference type="AlphaFoldDB" id="A0A927E1X1"/>
<evidence type="ECO:0000313" key="3">
    <source>
        <dbReference type="EMBL" id="MBD3708411.1"/>
    </source>
</evidence>
<accession>A0A927E1X1</accession>
<comment type="caution">
    <text evidence="4">The sequence shown here is derived from an EMBL/GenBank/DDBJ whole genome shotgun (WGS) entry which is preliminary data.</text>
</comment>
<dbReference type="EMBL" id="JACXSX010000001">
    <property type="protein sequence ID" value="MBD3744058.1"/>
    <property type="molecule type" value="Genomic_DNA"/>
</dbReference>
<dbReference type="Proteomes" id="UP000623974">
    <property type="component" value="Unassembled WGS sequence"/>
</dbReference>
<evidence type="ECO:0000256" key="1">
    <source>
        <dbReference type="SAM" id="Coils"/>
    </source>
</evidence>
<feature type="coiled-coil region" evidence="1">
    <location>
        <begin position="201"/>
        <end position="228"/>
    </location>
</feature>
<dbReference type="SUPFAM" id="SSF56112">
    <property type="entry name" value="Protein kinase-like (PK-like)"/>
    <property type="match status" value="1"/>
</dbReference>
<organism evidence="4 6">
    <name type="scientific">Klebsiella pneumoniae</name>
    <dbReference type="NCBI Taxonomy" id="573"/>
    <lineage>
        <taxon>Bacteria</taxon>
        <taxon>Pseudomonadati</taxon>
        <taxon>Pseudomonadota</taxon>
        <taxon>Gammaproteobacteria</taxon>
        <taxon>Enterobacterales</taxon>
        <taxon>Enterobacteriaceae</taxon>
        <taxon>Klebsiella/Raoultella group</taxon>
        <taxon>Klebsiella</taxon>
        <taxon>Klebsiella pneumoniae complex</taxon>
    </lineage>
</organism>
<dbReference type="InterPro" id="IPR011009">
    <property type="entry name" value="Kinase-like_dom_sf"/>
</dbReference>
<dbReference type="EMBL" id="JACXTJ010000010">
    <property type="protein sequence ID" value="MBD3721879.1"/>
    <property type="molecule type" value="Genomic_DNA"/>
</dbReference>
<name>A0A927E1X1_KLEPN</name>
<dbReference type="GO" id="GO:0004672">
    <property type="term" value="F:protein kinase activity"/>
    <property type="evidence" value="ECO:0007669"/>
    <property type="project" value="InterPro"/>
</dbReference>
<dbReference type="Proteomes" id="UP000609027">
    <property type="component" value="Unassembled WGS sequence"/>
</dbReference>
<evidence type="ECO:0000313" key="6">
    <source>
        <dbReference type="Proteomes" id="UP000609027"/>
    </source>
</evidence>
<proteinExistence type="predicted"/>
<dbReference type="EMBL" id="JACXTE010000001">
    <property type="protein sequence ID" value="MBD3708411.1"/>
    <property type="molecule type" value="Genomic_DNA"/>
</dbReference>
<dbReference type="Proteomes" id="UP000657739">
    <property type="component" value="Unassembled WGS sequence"/>
</dbReference>
<evidence type="ECO:0000313" key="4">
    <source>
        <dbReference type="EMBL" id="MBD3721879.1"/>
    </source>
</evidence>
<keyword evidence="1" id="KW-0175">Coiled coil</keyword>
<evidence type="ECO:0000259" key="2">
    <source>
        <dbReference type="PROSITE" id="PS50011"/>
    </source>
</evidence>
<evidence type="ECO:0000313" key="5">
    <source>
        <dbReference type="EMBL" id="MBD3744058.1"/>
    </source>
</evidence>
<protein>
    <recommendedName>
        <fullName evidence="2">Protein kinase domain-containing protein</fullName>
    </recommendedName>
</protein>
<dbReference type="PROSITE" id="PS50011">
    <property type="entry name" value="PROTEIN_KINASE_DOM"/>
    <property type="match status" value="1"/>
</dbReference>
<dbReference type="PROSITE" id="PS00109">
    <property type="entry name" value="PROTEIN_KINASE_TYR"/>
    <property type="match status" value="1"/>
</dbReference>
<sequence length="276" mass="32714">MEEHGLYHDDFRTWNVLIDDNDSARLIDFGSIGDVQQDCSWPVNIFQSFIVFVNEIFCENKSWRGFWRSAPLSPFQLPEPYSNWLTAFWKHPVGEWSFALLQQLFSTKDALPAASSIMDASDLWVRAQEPVLLESQTQIRNTDARVVRLESQINELTSLINIMGESIQTFEKREYPPQDVTTNVQPRIEIEQSKAVDSEEIMRLHTQLNDAQQEIENLRHEIAKIHYSRSWKMTKWYRYAGLQYYLLRQYGFKQRFKHLLKRVLSNVFYFCVHIHD</sequence>
<dbReference type="Gene3D" id="1.10.510.10">
    <property type="entry name" value="Transferase(Phosphotransferase) domain 1"/>
    <property type="match status" value="1"/>
</dbReference>
<gene>
    <name evidence="5" type="ORF">IE980_17765</name>
    <name evidence="3" type="ORF">IE987_20525</name>
    <name evidence="4" type="ORF">IE992_30910</name>
</gene>
<dbReference type="InterPro" id="IPR000719">
    <property type="entry name" value="Prot_kinase_dom"/>
</dbReference>